<evidence type="ECO:0000313" key="2">
    <source>
        <dbReference type="EMBL" id="CAB4009740.1"/>
    </source>
</evidence>
<protein>
    <submittedName>
        <fullName evidence="2">Uncharacterized protein</fullName>
    </submittedName>
</protein>
<dbReference type="Proteomes" id="UP001152795">
    <property type="component" value="Unassembled WGS sequence"/>
</dbReference>
<sequence>MEIAVNEDPPVVPTKESENDIENNNKEDNDRDNNTKEDNNRDTVLLVQLGEKKGIVTNVA</sequence>
<comment type="caution">
    <text evidence="2">The sequence shown here is derived from an EMBL/GenBank/DDBJ whole genome shotgun (WGS) entry which is preliminary data.</text>
</comment>
<gene>
    <name evidence="2" type="ORF">PACLA_8A078944</name>
</gene>
<dbReference type="AlphaFoldDB" id="A0A7D9LVH8"/>
<feature type="region of interest" description="Disordered" evidence="1">
    <location>
        <begin position="1"/>
        <end position="43"/>
    </location>
</feature>
<proteinExistence type="predicted"/>
<evidence type="ECO:0000313" key="3">
    <source>
        <dbReference type="Proteomes" id="UP001152795"/>
    </source>
</evidence>
<feature type="compositionally biased region" description="Basic and acidic residues" evidence="1">
    <location>
        <begin position="15"/>
        <end position="41"/>
    </location>
</feature>
<keyword evidence="3" id="KW-1185">Reference proteome</keyword>
<accession>A0A7D9LVH8</accession>
<name>A0A7D9LVH8_PARCT</name>
<reference evidence="2" key="1">
    <citation type="submission" date="2020-04" db="EMBL/GenBank/DDBJ databases">
        <authorList>
            <person name="Alioto T."/>
            <person name="Alioto T."/>
            <person name="Gomez Garrido J."/>
        </authorList>
    </citation>
    <scope>NUCLEOTIDE SEQUENCE</scope>
    <source>
        <strain evidence="2">A484AB</strain>
    </source>
</reference>
<organism evidence="2 3">
    <name type="scientific">Paramuricea clavata</name>
    <name type="common">Red gorgonian</name>
    <name type="synonym">Violescent sea-whip</name>
    <dbReference type="NCBI Taxonomy" id="317549"/>
    <lineage>
        <taxon>Eukaryota</taxon>
        <taxon>Metazoa</taxon>
        <taxon>Cnidaria</taxon>
        <taxon>Anthozoa</taxon>
        <taxon>Octocorallia</taxon>
        <taxon>Malacalcyonacea</taxon>
        <taxon>Plexauridae</taxon>
        <taxon>Paramuricea</taxon>
    </lineage>
</organism>
<dbReference type="EMBL" id="CACRXK020006558">
    <property type="protein sequence ID" value="CAB4009740.1"/>
    <property type="molecule type" value="Genomic_DNA"/>
</dbReference>
<evidence type="ECO:0000256" key="1">
    <source>
        <dbReference type="SAM" id="MobiDB-lite"/>
    </source>
</evidence>